<dbReference type="SUPFAM" id="SSF75217">
    <property type="entry name" value="alpha/beta knot"/>
    <property type="match status" value="1"/>
</dbReference>
<dbReference type="GO" id="GO:0070042">
    <property type="term" value="F:rRNA (uridine-N3-)-methyltransferase activity"/>
    <property type="evidence" value="ECO:0007669"/>
    <property type="project" value="TreeGrafter"/>
</dbReference>
<name>A0A3S9PWK6_9ACTO</name>
<dbReference type="Pfam" id="PF04452">
    <property type="entry name" value="Methyltrans_RNA"/>
    <property type="match status" value="1"/>
</dbReference>
<dbReference type="EC" id="2.1.1.193" evidence="3 12"/>
<evidence type="ECO:0000313" key="15">
    <source>
        <dbReference type="EMBL" id="AZQ76718.1"/>
    </source>
</evidence>
<evidence type="ECO:0000256" key="3">
    <source>
        <dbReference type="ARBA" id="ARBA00012328"/>
    </source>
</evidence>
<evidence type="ECO:0000256" key="4">
    <source>
        <dbReference type="ARBA" id="ARBA00013673"/>
    </source>
</evidence>
<evidence type="ECO:0000256" key="12">
    <source>
        <dbReference type="PIRNR" id="PIRNR015601"/>
    </source>
</evidence>
<dbReference type="AlphaFoldDB" id="A0A3S9PWK6"/>
<evidence type="ECO:0000256" key="5">
    <source>
        <dbReference type="ARBA" id="ARBA00022490"/>
    </source>
</evidence>
<keyword evidence="6 12" id="KW-0698">rRNA processing</keyword>
<evidence type="ECO:0000256" key="6">
    <source>
        <dbReference type="ARBA" id="ARBA00022552"/>
    </source>
</evidence>
<dbReference type="InterPro" id="IPR029028">
    <property type="entry name" value="Alpha/beta_knot_MTases"/>
</dbReference>
<keyword evidence="7 12" id="KW-0489">Methyltransferase</keyword>
<dbReference type="NCBIfam" id="NF008693">
    <property type="entry name" value="PRK11713.2-3"/>
    <property type="match status" value="1"/>
</dbReference>
<keyword evidence="16" id="KW-1185">Reference proteome</keyword>
<feature type="domain" description="Ribosomal RNA small subunit methyltransferase E methyltransferase" evidence="13">
    <location>
        <begin position="77"/>
        <end position="243"/>
    </location>
</feature>
<feature type="domain" description="Ribosomal RNA small subunit methyltransferase E PUA-like" evidence="14">
    <location>
        <begin position="24"/>
        <end position="63"/>
    </location>
</feature>
<organism evidence="15 16">
    <name type="scientific">Flaviflexus ciconiae</name>
    <dbReference type="NCBI Taxonomy" id="2496867"/>
    <lineage>
        <taxon>Bacteria</taxon>
        <taxon>Bacillati</taxon>
        <taxon>Actinomycetota</taxon>
        <taxon>Actinomycetes</taxon>
        <taxon>Actinomycetales</taxon>
        <taxon>Actinomycetaceae</taxon>
        <taxon>Flaviflexus</taxon>
    </lineage>
</organism>
<dbReference type="SUPFAM" id="SSF88697">
    <property type="entry name" value="PUA domain-like"/>
    <property type="match status" value="1"/>
</dbReference>
<comment type="subcellular location">
    <subcellularLocation>
        <location evidence="1 12">Cytoplasm</location>
    </subcellularLocation>
</comment>
<dbReference type="Gene3D" id="2.40.240.20">
    <property type="entry name" value="Hypothetical PUA domain-like, domain 1"/>
    <property type="match status" value="1"/>
</dbReference>
<reference evidence="15 16" key="1">
    <citation type="submission" date="2018-12" db="EMBL/GenBank/DDBJ databases">
        <title>Complete genome sequence of Flaviflexus sp. H23T48.</title>
        <authorList>
            <person name="Bae J.-W."/>
            <person name="Lee J.-Y."/>
        </authorList>
    </citation>
    <scope>NUCLEOTIDE SEQUENCE [LARGE SCALE GENOMIC DNA]</scope>
    <source>
        <strain evidence="15 16">H23T48</strain>
    </source>
</reference>
<dbReference type="PIRSF" id="PIRSF015601">
    <property type="entry name" value="MTase_slr0722"/>
    <property type="match status" value="1"/>
</dbReference>
<keyword evidence="5 12" id="KW-0963">Cytoplasm</keyword>
<dbReference type="RefSeq" id="WP_126703526.1">
    <property type="nucleotide sequence ID" value="NZ_CP034593.1"/>
</dbReference>
<evidence type="ECO:0000256" key="7">
    <source>
        <dbReference type="ARBA" id="ARBA00022603"/>
    </source>
</evidence>
<dbReference type="CDD" id="cd18084">
    <property type="entry name" value="RsmE-like"/>
    <property type="match status" value="1"/>
</dbReference>
<evidence type="ECO:0000256" key="8">
    <source>
        <dbReference type="ARBA" id="ARBA00022679"/>
    </source>
</evidence>
<evidence type="ECO:0000256" key="2">
    <source>
        <dbReference type="ARBA" id="ARBA00005528"/>
    </source>
</evidence>
<dbReference type="PANTHER" id="PTHR30027">
    <property type="entry name" value="RIBOSOMAL RNA SMALL SUBUNIT METHYLTRANSFERASE E"/>
    <property type="match status" value="1"/>
</dbReference>
<keyword evidence="8 12" id="KW-0808">Transferase</keyword>
<dbReference type="InterPro" id="IPR029026">
    <property type="entry name" value="tRNA_m1G_MTases_N"/>
</dbReference>
<protein>
    <recommendedName>
        <fullName evidence="4 12">Ribosomal RNA small subunit methyltransferase E</fullName>
        <ecNumber evidence="3 12">2.1.1.193</ecNumber>
    </recommendedName>
</protein>
<proteinExistence type="inferred from homology"/>
<dbReference type="Pfam" id="PF20260">
    <property type="entry name" value="PUA_4"/>
    <property type="match status" value="1"/>
</dbReference>
<evidence type="ECO:0000259" key="14">
    <source>
        <dbReference type="Pfam" id="PF20260"/>
    </source>
</evidence>
<dbReference type="Gene3D" id="3.40.1280.10">
    <property type="match status" value="1"/>
</dbReference>
<dbReference type="InterPro" id="IPR046886">
    <property type="entry name" value="RsmE_MTase_dom"/>
</dbReference>
<dbReference type="PANTHER" id="PTHR30027:SF3">
    <property type="entry name" value="16S RRNA (URACIL(1498)-N(3))-METHYLTRANSFERASE"/>
    <property type="match status" value="1"/>
</dbReference>
<dbReference type="InterPro" id="IPR015947">
    <property type="entry name" value="PUA-like_sf"/>
</dbReference>
<dbReference type="GO" id="GO:0070475">
    <property type="term" value="P:rRNA base methylation"/>
    <property type="evidence" value="ECO:0007669"/>
    <property type="project" value="TreeGrafter"/>
</dbReference>
<keyword evidence="9 12" id="KW-0949">S-adenosyl-L-methionine</keyword>
<dbReference type="EMBL" id="CP034593">
    <property type="protein sequence ID" value="AZQ76718.1"/>
    <property type="molecule type" value="Genomic_DNA"/>
</dbReference>
<sequence>MTLPVYLDEGLRGKAHHLGDTLVLEGDEAKHAHVKRTEIGERIDVVDGGGLRVTVRVTQSSPSLLSGTVVESVVEAEPVSRLTLVQALAKGGRDESAIESAVEIGVLGIVPWQADRSIVRWSGQKADKGVAKWRQVARAAMKQSRQAFLPKVSSVATTKQLAERVRESTSSGTRIFICHESAETGLAGVDVAGGPAWIIVGPEGGISEAELELLVSAGGEPVVLGPSVLRSGTAGAVAATVLQVRSGAWG</sequence>
<dbReference type="KEGG" id="flh:EJ997_04525"/>
<gene>
    <name evidence="15" type="ORF">EJ997_04525</name>
</gene>
<evidence type="ECO:0000256" key="9">
    <source>
        <dbReference type="ARBA" id="ARBA00022691"/>
    </source>
</evidence>
<accession>A0A3S9PWK6</accession>
<evidence type="ECO:0000313" key="16">
    <source>
        <dbReference type="Proteomes" id="UP000280344"/>
    </source>
</evidence>
<evidence type="ECO:0000256" key="10">
    <source>
        <dbReference type="ARBA" id="ARBA00025699"/>
    </source>
</evidence>
<comment type="catalytic activity">
    <reaction evidence="11 12">
        <text>uridine(1498) in 16S rRNA + S-adenosyl-L-methionine = N(3)-methyluridine(1498) in 16S rRNA + S-adenosyl-L-homocysteine + H(+)</text>
        <dbReference type="Rhea" id="RHEA:42920"/>
        <dbReference type="Rhea" id="RHEA-COMP:10283"/>
        <dbReference type="Rhea" id="RHEA-COMP:10284"/>
        <dbReference type="ChEBI" id="CHEBI:15378"/>
        <dbReference type="ChEBI" id="CHEBI:57856"/>
        <dbReference type="ChEBI" id="CHEBI:59789"/>
        <dbReference type="ChEBI" id="CHEBI:65315"/>
        <dbReference type="ChEBI" id="CHEBI:74502"/>
        <dbReference type="EC" id="2.1.1.193"/>
    </reaction>
</comment>
<evidence type="ECO:0000259" key="13">
    <source>
        <dbReference type="Pfam" id="PF04452"/>
    </source>
</evidence>
<dbReference type="GO" id="GO:0005737">
    <property type="term" value="C:cytoplasm"/>
    <property type="evidence" value="ECO:0007669"/>
    <property type="project" value="UniProtKB-SubCell"/>
</dbReference>
<dbReference type="InterPro" id="IPR006700">
    <property type="entry name" value="RsmE"/>
</dbReference>
<evidence type="ECO:0000256" key="1">
    <source>
        <dbReference type="ARBA" id="ARBA00004496"/>
    </source>
</evidence>
<dbReference type="OrthoDB" id="9808126at2"/>
<dbReference type="Proteomes" id="UP000280344">
    <property type="component" value="Chromosome"/>
</dbReference>
<dbReference type="NCBIfam" id="TIGR00046">
    <property type="entry name" value="RsmE family RNA methyltransferase"/>
    <property type="match status" value="1"/>
</dbReference>
<comment type="similarity">
    <text evidence="2 12">Belongs to the RNA methyltransferase RsmE family.</text>
</comment>
<comment type="function">
    <text evidence="10 12">Specifically methylates the N3 position of the uracil ring of uridine 1498 (m3U1498) in 16S rRNA. Acts on the fully assembled 30S ribosomal subunit.</text>
</comment>
<evidence type="ECO:0000256" key="11">
    <source>
        <dbReference type="ARBA" id="ARBA00047944"/>
    </source>
</evidence>
<dbReference type="InterPro" id="IPR046887">
    <property type="entry name" value="RsmE_PUA-like"/>
</dbReference>